<accession>A0ABU5DJB7</accession>
<protein>
    <submittedName>
        <fullName evidence="2">DUF748 domain-containing protein</fullName>
    </submittedName>
</protein>
<dbReference type="Proteomes" id="UP001285263">
    <property type="component" value="Unassembled WGS sequence"/>
</dbReference>
<reference evidence="2 3" key="1">
    <citation type="submission" date="2023-11" db="EMBL/GenBank/DDBJ databases">
        <title>Paucibacter sp. nov., isolated from fresh soil in Korea.</title>
        <authorList>
            <person name="Le N.T.T."/>
        </authorList>
    </citation>
    <scope>NUCLEOTIDE SEQUENCE [LARGE SCALE GENOMIC DNA]</scope>
    <source>
        <strain evidence="2 3">R3-3</strain>
    </source>
</reference>
<feature type="compositionally biased region" description="Basic and acidic residues" evidence="1">
    <location>
        <begin position="1047"/>
        <end position="1057"/>
    </location>
</feature>
<name>A0ABU5DJB7_9BURK</name>
<feature type="region of interest" description="Disordered" evidence="1">
    <location>
        <begin position="752"/>
        <end position="776"/>
    </location>
</feature>
<dbReference type="InterPro" id="IPR008023">
    <property type="entry name" value="DUF748"/>
</dbReference>
<dbReference type="PANTHER" id="PTHR30441:SF8">
    <property type="entry name" value="DUF748 DOMAIN-CONTAINING PROTEIN"/>
    <property type="match status" value="1"/>
</dbReference>
<organism evidence="2 3">
    <name type="scientific">Roseateles agri</name>
    <dbReference type="NCBI Taxonomy" id="3098619"/>
    <lineage>
        <taxon>Bacteria</taxon>
        <taxon>Pseudomonadati</taxon>
        <taxon>Pseudomonadota</taxon>
        <taxon>Betaproteobacteria</taxon>
        <taxon>Burkholderiales</taxon>
        <taxon>Sphaerotilaceae</taxon>
        <taxon>Roseateles</taxon>
    </lineage>
</organism>
<feature type="region of interest" description="Disordered" evidence="1">
    <location>
        <begin position="1047"/>
        <end position="1077"/>
    </location>
</feature>
<feature type="compositionally biased region" description="Low complexity" evidence="1">
    <location>
        <begin position="1059"/>
        <end position="1073"/>
    </location>
</feature>
<evidence type="ECO:0000313" key="2">
    <source>
        <dbReference type="EMBL" id="MDY0745833.1"/>
    </source>
</evidence>
<comment type="caution">
    <text evidence="2">The sequence shown here is derived from an EMBL/GenBank/DDBJ whole genome shotgun (WGS) entry which is preliminary data.</text>
</comment>
<dbReference type="InterPro" id="IPR052894">
    <property type="entry name" value="AsmA-related"/>
</dbReference>
<dbReference type="InterPro" id="IPR036737">
    <property type="entry name" value="OmpA-like_sf"/>
</dbReference>
<dbReference type="Gene3D" id="3.30.1330.60">
    <property type="entry name" value="OmpA-like domain"/>
    <property type="match status" value="1"/>
</dbReference>
<gene>
    <name evidence="2" type="ORF">SNE35_15035</name>
</gene>
<sequence length="1133" mass="119465">MRMAGEALGRPVSVADVHFEPWRLALALDGLQIAGAKPSDPPLLTLAHVETTLSLRSIWHLNPVLSSLRIERPVLRLSRTSEGHYDVDDLIARFSKPSAPEANAEPARFGLYNIQLHQGQVLFDDQPVKQKHELSDLQIELPFLSTLAADVEVAVKPLVSGKLNGVSFGSDGQLLPFAAQRQARLDLKIDKLDLAPYLDYQPADLPLRLKQGHVDLKLSANFSQPAKDGPQLQLSGEIGLGDVALQTPAGQPWLDWRELHIALKDVQPLRRHVQLGAVQWTGVALRLNRDANGHLWLPGGGGDISSGDTPAAASTPWTIGLDGFELKDAAVDWHDASLPAPVALSASDIQAKLGALSWPLKGSTPLNYALRIAAPGGKVQPAQLQGAGSLAAEQLSLKSGWQDLSLADFGPYLQAQLPAALKGQFSGQVTLAVQRPLEPDAANRATLELQDLRVAKLALETLRPAEPVFAAEALELDALKLDLGAKLVQAGELSLRRPSVQAVRAADGRWRHDALMPPSAAATSTAQPEPASAWRLALQGIAIDQGSLRLQDAQAGDAAIEAKDIKLRLQNLAWPASSKAAIPAELSLALDRARDNKATNSARSVGRLQWKGQVLLAPLSISGKLQADQLPVHLVGPYLDKTWGIQLRRADLGLKGEFAATQASAGWQASWNGDVHIGPLRVTQAIGEEGQGGAGAELLRWQTLDLNGLALRSKPGEPMDVTVANALLDDYYMRLNIDEKGRFNVSDLGGAGAPKTAEAPGAAASAAAPPTSPASSPALRLSLGGLKFSKGQVDFSDHFVRPNYSAALSEVNGTLGAFTTGPDVKAPLSMRGKVQGTGDLDVEGWLNPTGAPLTMDIKARTSDIELPPLSPYAAKYAGYAITRGKLSSQVEYKIDASGQLQASNKITLDQLTFGDHVDGPDATTLPVLLAVALLKDSNGVIDLDLPVSGSINDPEFSIGGIVWKLIGNLLKKALLSPFSLFSGSDGGDASQAAFAPGSAEPGAPEQLDKVAKMLAERPGLDLTITGWAGAAADSQALQQKLGAAAADAERKRAERRQQRGAAAAAAPAAAASAPPVSDEQLTQLATARASAIRDALIAKGIANGRLFLATPRLADAANAADWQPHAELSLSAR</sequence>
<dbReference type="PANTHER" id="PTHR30441">
    <property type="entry name" value="DUF748 DOMAIN-CONTAINING PROTEIN"/>
    <property type="match status" value="1"/>
</dbReference>
<evidence type="ECO:0000256" key="1">
    <source>
        <dbReference type="SAM" id="MobiDB-lite"/>
    </source>
</evidence>
<dbReference type="EMBL" id="JAXCLA010000004">
    <property type="protein sequence ID" value="MDY0745833.1"/>
    <property type="molecule type" value="Genomic_DNA"/>
</dbReference>
<evidence type="ECO:0000313" key="3">
    <source>
        <dbReference type="Proteomes" id="UP001285263"/>
    </source>
</evidence>
<feature type="compositionally biased region" description="Low complexity" evidence="1">
    <location>
        <begin position="753"/>
        <end position="776"/>
    </location>
</feature>
<dbReference type="RefSeq" id="WP_320423726.1">
    <property type="nucleotide sequence ID" value="NZ_JAXCLA010000004.1"/>
</dbReference>
<keyword evidence="3" id="KW-1185">Reference proteome</keyword>
<proteinExistence type="predicted"/>
<dbReference type="Pfam" id="PF05359">
    <property type="entry name" value="DUF748"/>
    <property type="match status" value="2"/>
</dbReference>